<name>A0A2S4PTD0_9PEZI</name>
<dbReference type="STRING" id="225359.A0A2S4PTD0"/>
<comment type="caution">
    <text evidence="1">The sequence shown here is derived from an EMBL/GenBank/DDBJ whole genome shotgun (WGS) entry which is preliminary data.</text>
</comment>
<evidence type="ECO:0000313" key="2">
    <source>
        <dbReference type="Proteomes" id="UP000237438"/>
    </source>
</evidence>
<protein>
    <submittedName>
        <fullName evidence="1">Uncharacterized protein</fullName>
    </submittedName>
</protein>
<proteinExistence type="predicted"/>
<organism evidence="1 2">
    <name type="scientific">Erysiphe pulchra</name>
    <dbReference type="NCBI Taxonomy" id="225359"/>
    <lineage>
        <taxon>Eukaryota</taxon>
        <taxon>Fungi</taxon>
        <taxon>Dikarya</taxon>
        <taxon>Ascomycota</taxon>
        <taxon>Pezizomycotina</taxon>
        <taxon>Leotiomycetes</taxon>
        <taxon>Erysiphales</taxon>
        <taxon>Erysiphaceae</taxon>
        <taxon>Erysiphe</taxon>
    </lineage>
</organism>
<sequence>MSHLAIVSDIVGYQQFGALPKRSATDLVSCVVHDIDESRTQGWVSTLVTLDVQGAFDAVLHNKLIWRMQAQGWPDSVLQWTASFLKSRTVQVRYAGGVTSPKGINFGVPQVSELKMGNSIASMEYMDTEPTLIELIPSDFWSIPYLSLPGILVAATHINPVRVGEVCAANQSTQSMSVPAISSTSIPVFRATAPAITPYDGQPSTLCHGSSSLTFQGIPTISSLGRVN</sequence>
<reference evidence="1 2" key="1">
    <citation type="submission" date="2017-10" db="EMBL/GenBank/DDBJ databases">
        <title>Development of genomic resources for the powdery mildew, Erysiphe pulchra.</title>
        <authorList>
            <person name="Wadl P.A."/>
            <person name="Mack B.M."/>
            <person name="Moore G."/>
            <person name="Beltz S.B."/>
        </authorList>
    </citation>
    <scope>NUCLEOTIDE SEQUENCE [LARGE SCALE GENOMIC DNA]</scope>
    <source>
        <strain evidence="1">Cflorida</strain>
    </source>
</reference>
<dbReference type="Proteomes" id="UP000237438">
    <property type="component" value="Unassembled WGS sequence"/>
</dbReference>
<accession>A0A2S4PTD0</accession>
<evidence type="ECO:0000313" key="1">
    <source>
        <dbReference type="EMBL" id="POS85282.1"/>
    </source>
</evidence>
<dbReference type="PANTHER" id="PTHR33481:SF1">
    <property type="entry name" value="ENDONUCLEASE_EXONUCLEASE_PHOSPHATASE DOMAIN-CONTAINING PROTEIN-RELATED"/>
    <property type="match status" value="1"/>
</dbReference>
<dbReference type="AlphaFoldDB" id="A0A2S4PTD0"/>
<dbReference type="OrthoDB" id="4842715at2759"/>
<dbReference type="EMBL" id="PEDP01000656">
    <property type="protein sequence ID" value="POS85282.1"/>
    <property type="molecule type" value="Genomic_DNA"/>
</dbReference>
<keyword evidence="2" id="KW-1185">Reference proteome</keyword>
<gene>
    <name evidence="1" type="ORF">EPUL_003087</name>
</gene>
<dbReference type="PANTHER" id="PTHR33481">
    <property type="entry name" value="REVERSE TRANSCRIPTASE"/>
    <property type="match status" value="1"/>
</dbReference>